<dbReference type="InterPro" id="IPR003961">
    <property type="entry name" value="FN3_dom"/>
</dbReference>
<dbReference type="Gene3D" id="1.25.10.10">
    <property type="entry name" value="Leucine-rich Repeat Variant"/>
    <property type="match status" value="1"/>
</dbReference>
<reference evidence="4 5" key="1">
    <citation type="submission" date="2020-02" db="EMBL/GenBank/DDBJ databases">
        <title>A chromosome-scale genome assembly of the black bullhead catfish (Ameiurus melas).</title>
        <authorList>
            <person name="Wen M."/>
            <person name="Zham M."/>
            <person name="Cabau C."/>
            <person name="Klopp C."/>
            <person name="Donnadieu C."/>
            <person name="Roques C."/>
            <person name="Bouchez O."/>
            <person name="Lampietro C."/>
            <person name="Jouanno E."/>
            <person name="Herpin A."/>
            <person name="Louis A."/>
            <person name="Berthelot C."/>
            <person name="Parey E."/>
            <person name="Roest-Crollius H."/>
            <person name="Braasch I."/>
            <person name="Postlethwait J."/>
            <person name="Robinson-Rechavi M."/>
            <person name="Echchiki A."/>
            <person name="Begum T."/>
            <person name="Montfort J."/>
            <person name="Schartl M."/>
            <person name="Bobe J."/>
            <person name="Guiguen Y."/>
        </authorList>
    </citation>
    <scope>NUCLEOTIDE SEQUENCE [LARGE SCALE GENOMIC DNA]</scope>
    <source>
        <strain evidence="4">M_S1</strain>
        <tissue evidence="4">Blood</tissue>
    </source>
</reference>
<dbReference type="InterPro" id="IPR036116">
    <property type="entry name" value="FN3_sf"/>
</dbReference>
<accession>A0A7J5ZQK3</accession>
<dbReference type="PANTHER" id="PTHR46708">
    <property type="entry name" value="TENASCIN"/>
    <property type="match status" value="1"/>
</dbReference>
<gene>
    <name evidence="4" type="ORF">AMELA_G00253230</name>
</gene>
<dbReference type="InterPro" id="IPR013783">
    <property type="entry name" value="Ig-like_fold"/>
</dbReference>
<proteinExistence type="predicted"/>
<dbReference type="Gene3D" id="2.60.40.10">
    <property type="entry name" value="Immunoglobulins"/>
    <property type="match status" value="2"/>
</dbReference>
<sequence>MIFGRLVQCLTHSRTDTAMNASFTIGCLCGSEQSRCLILAEAKEQKLVSGLETLLSNDPESEPGQTACFALSCLASKDDGHALLMESPSLPGLLDGLLRLLKSGDPDSTWFAAMTVRVFVSRPNGVTRVREHSALEEQLKCLSVSPSTGSELQEELSACLRKLKRLPKPSPVNVQHQSMVCIASWERLEPESGLEVTYNLFDGDTPMYRGPRCQITLPHSHFQHKLSLSLRLNLCTSDGDTSPFSEHVEVRVEGVELRPRPPKDLRFISCTATEVRLKWAGPEGDIKPLSFQVYCDDVLLETTRELGATVSSLSPDTTYTISICALGPGHTSSSRCSSLIHTADGQEHAPSGLVVSVLGCHKLQIIWDAPAVPIGRLFSYELRLNGFVVYLGKERMHKACHLTTNTPYICTVTAITSRGRYQSRAVTKRTTTDEYLNTNRGFYSPKRQDLAPLPARQKREVKNRTRKLLSTPTSDSALRKNKHRLPSVMVQSHVPGKNKSSRVTSEEKSVGLVSELDATVQLSNTKGSSDVGMVPSERLIMQRRDCNEHTLRSSLHPIHPRPKINPDCRAEKATSDKGRLPLINQQINHHHNIHRKRLVMGSRVNSRRKGGL</sequence>
<dbReference type="PROSITE" id="PS50853">
    <property type="entry name" value="FN3"/>
    <property type="match status" value="2"/>
</dbReference>
<dbReference type="InterPro" id="IPR050991">
    <property type="entry name" value="ECM_Regulatory_Proteins"/>
</dbReference>
<dbReference type="PANTHER" id="PTHR46708:SF11">
    <property type="entry name" value="RECEPTOR-TYPE TYROSINE-PROTEIN PHOSPHATASE ETA-LIKE"/>
    <property type="match status" value="1"/>
</dbReference>
<dbReference type="Pfam" id="PF00041">
    <property type="entry name" value="fn3"/>
    <property type="match status" value="1"/>
</dbReference>
<dbReference type="InterPro" id="IPR011989">
    <property type="entry name" value="ARM-like"/>
</dbReference>
<dbReference type="EMBL" id="JAAGNN010000024">
    <property type="protein sequence ID" value="KAF4072934.1"/>
    <property type="molecule type" value="Genomic_DNA"/>
</dbReference>
<dbReference type="SUPFAM" id="SSF49265">
    <property type="entry name" value="Fibronectin type III"/>
    <property type="match status" value="1"/>
</dbReference>
<feature type="domain" description="Fibronectin type-III" evidence="3">
    <location>
        <begin position="349"/>
        <end position="434"/>
    </location>
</feature>
<dbReference type="SUPFAM" id="SSF48371">
    <property type="entry name" value="ARM repeat"/>
    <property type="match status" value="1"/>
</dbReference>
<evidence type="ECO:0000313" key="4">
    <source>
        <dbReference type="EMBL" id="KAF4072934.1"/>
    </source>
</evidence>
<dbReference type="AlphaFoldDB" id="A0A7J5ZQK3"/>
<keyword evidence="1" id="KW-0677">Repeat</keyword>
<feature type="region of interest" description="Disordered" evidence="2">
    <location>
        <begin position="553"/>
        <end position="573"/>
    </location>
</feature>
<feature type="domain" description="Fibronectin type-III" evidence="3">
    <location>
        <begin position="261"/>
        <end position="345"/>
    </location>
</feature>
<dbReference type="PROSITE" id="PS51257">
    <property type="entry name" value="PROKAR_LIPOPROTEIN"/>
    <property type="match status" value="1"/>
</dbReference>
<organism evidence="4 5">
    <name type="scientific">Ameiurus melas</name>
    <name type="common">Black bullhead</name>
    <name type="synonym">Silurus melas</name>
    <dbReference type="NCBI Taxonomy" id="219545"/>
    <lineage>
        <taxon>Eukaryota</taxon>
        <taxon>Metazoa</taxon>
        <taxon>Chordata</taxon>
        <taxon>Craniata</taxon>
        <taxon>Vertebrata</taxon>
        <taxon>Euteleostomi</taxon>
        <taxon>Actinopterygii</taxon>
        <taxon>Neopterygii</taxon>
        <taxon>Teleostei</taxon>
        <taxon>Ostariophysi</taxon>
        <taxon>Siluriformes</taxon>
        <taxon>Ictaluridae</taxon>
        <taxon>Ameiurus</taxon>
    </lineage>
</organism>
<protein>
    <recommendedName>
        <fullName evidence="3">Fibronectin type-III domain-containing protein</fullName>
    </recommendedName>
</protein>
<feature type="compositionally biased region" description="Basic and acidic residues" evidence="2">
    <location>
        <begin position="564"/>
        <end position="573"/>
    </location>
</feature>
<evidence type="ECO:0000256" key="2">
    <source>
        <dbReference type="SAM" id="MobiDB-lite"/>
    </source>
</evidence>
<keyword evidence="5" id="KW-1185">Reference proteome</keyword>
<evidence type="ECO:0000256" key="1">
    <source>
        <dbReference type="ARBA" id="ARBA00022737"/>
    </source>
</evidence>
<dbReference type="CDD" id="cd00063">
    <property type="entry name" value="FN3"/>
    <property type="match status" value="2"/>
</dbReference>
<dbReference type="InterPro" id="IPR016024">
    <property type="entry name" value="ARM-type_fold"/>
</dbReference>
<comment type="caution">
    <text evidence="4">The sequence shown here is derived from an EMBL/GenBank/DDBJ whole genome shotgun (WGS) entry which is preliminary data.</text>
</comment>
<evidence type="ECO:0000313" key="5">
    <source>
        <dbReference type="Proteomes" id="UP000593565"/>
    </source>
</evidence>
<dbReference type="SMART" id="SM00060">
    <property type="entry name" value="FN3"/>
    <property type="match status" value="2"/>
</dbReference>
<evidence type="ECO:0000259" key="3">
    <source>
        <dbReference type="PROSITE" id="PS50853"/>
    </source>
</evidence>
<name>A0A7J5ZQK3_AMEME</name>
<dbReference type="Proteomes" id="UP000593565">
    <property type="component" value="Unassembled WGS sequence"/>
</dbReference>